<dbReference type="InterPro" id="IPR003593">
    <property type="entry name" value="AAA+_ATPase"/>
</dbReference>
<accession>A0ABM1E4K6</accession>
<evidence type="ECO:0000313" key="9">
    <source>
        <dbReference type="RefSeq" id="XP_014667127.1"/>
    </source>
</evidence>
<feature type="compositionally biased region" description="Polar residues" evidence="6">
    <location>
        <begin position="158"/>
        <end position="168"/>
    </location>
</feature>
<feature type="domain" description="Bromo" evidence="7">
    <location>
        <begin position="1036"/>
        <end position="1106"/>
    </location>
</feature>
<dbReference type="Pfam" id="PF17862">
    <property type="entry name" value="AAA_lid_3"/>
    <property type="match status" value="1"/>
</dbReference>
<feature type="compositionally biased region" description="Basic and acidic residues" evidence="6">
    <location>
        <begin position="1316"/>
        <end position="1329"/>
    </location>
</feature>
<feature type="region of interest" description="Disordered" evidence="6">
    <location>
        <begin position="261"/>
        <end position="412"/>
    </location>
</feature>
<dbReference type="GeneID" id="106808790"/>
<evidence type="ECO:0000256" key="6">
    <source>
        <dbReference type="SAM" id="MobiDB-lite"/>
    </source>
</evidence>
<keyword evidence="3" id="KW-0067">ATP-binding</keyword>
<evidence type="ECO:0000256" key="5">
    <source>
        <dbReference type="PROSITE-ProRule" id="PRU00035"/>
    </source>
</evidence>
<dbReference type="InterPro" id="IPR045199">
    <property type="entry name" value="ATAD2-like"/>
</dbReference>
<feature type="compositionally biased region" description="Low complexity" evidence="6">
    <location>
        <begin position="1251"/>
        <end position="1261"/>
    </location>
</feature>
<dbReference type="SMART" id="SM00382">
    <property type="entry name" value="AAA"/>
    <property type="match status" value="1"/>
</dbReference>
<feature type="region of interest" description="Disordered" evidence="6">
    <location>
        <begin position="153"/>
        <end position="225"/>
    </location>
</feature>
<dbReference type="PROSITE" id="PS50014">
    <property type="entry name" value="BROMODOMAIN_2"/>
    <property type="match status" value="1"/>
</dbReference>
<dbReference type="RefSeq" id="XP_014667127.1">
    <property type="nucleotide sequence ID" value="XM_014811641.1"/>
</dbReference>
<feature type="compositionally biased region" description="Basic and acidic residues" evidence="6">
    <location>
        <begin position="202"/>
        <end position="221"/>
    </location>
</feature>
<feature type="compositionally biased region" description="Basic and acidic residues" evidence="6">
    <location>
        <begin position="1188"/>
        <end position="1200"/>
    </location>
</feature>
<dbReference type="Gene3D" id="3.40.50.300">
    <property type="entry name" value="P-loop containing nucleotide triphosphate hydrolases"/>
    <property type="match status" value="2"/>
</dbReference>
<dbReference type="InterPro" id="IPR001487">
    <property type="entry name" value="Bromodomain"/>
</dbReference>
<keyword evidence="4 5" id="KW-0103">Bromodomain</keyword>
<dbReference type="PRINTS" id="PR00503">
    <property type="entry name" value="BROMODOMAIN"/>
</dbReference>
<protein>
    <submittedName>
        <fullName evidence="9">ATPase family AAA domain-containing protein 2-like isoform X2</fullName>
    </submittedName>
</protein>
<feature type="region of interest" description="Disordered" evidence="6">
    <location>
        <begin position="1188"/>
        <end position="1269"/>
    </location>
</feature>
<dbReference type="InterPro" id="IPR036427">
    <property type="entry name" value="Bromodomain-like_sf"/>
</dbReference>
<name>A0ABM1E4K6_PRICU</name>
<comment type="similarity">
    <text evidence="1">Belongs to the AAA ATPase family.</text>
</comment>
<dbReference type="CDD" id="cd05528">
    <property type="entry name" value="Bromo_AAA"/>
    <property type="match status" value="1"/>
</dbReference>
<feature type="compositionally biased region" description="Acidic residues" evidence="6">
    <location>
        <begin position="1424"/>
        <end position="1434"/>
    </location>
</feature>
<dbReference type="Proteomes" id="UP000695022">
    <property type="component" value="Unplaced"/>
</dbReference>
<dbReference type="Pfam" id="PF00439">
    <property type="entry name" value="Bromodomain"/>
    <property type="match status" value="1"/>
</dbReference>
<evidence type="ECO:0000313" key="8">
    <source>
        <dbReference type="Proteomes" id="UP000695022"/>
    </source>
</evidence>
<dbReference type="SUPFAM" id="SSF52540">
    <property type="entry name" value="P-loop containing nucleoside triphosphate hydrolases"/>
    <property type="match status" value="2"/>
</dbReference>
<dbReference type="Pfam" id="PF00004">
    <property type="entry name" value="AAA"/>
    <property type="match status" value="1"/>
</dbReference>
<feature type="region of interest" description="Disordered" evidence="6">
    <location>
        <begin position="1311"/>
        <end position="1340"/>
    </location>
</feature>
<keyword evidence="8" id="KW-1185">Reference proteome</keyword>
<dbReference type="InterPro" id="IPR041569">
    <property type="entry name" value="AAA_lid_3"/>
</dbReference>
<feature type="compositionally biased region" description="Acidic residues" evidence="6">
    <location>
        <begin position="170"/>
        <end position="184"/>
    </location>
</feature>
<dbReference type="SMART" id="SM00297">
    <property type="entry name" value="BROMO"/>
    <property type="match status" value="1"/>
</dbReference>
<dbReference type="Gene3D" id="1.10.8.60">
    <property type="match status" value="1"/>
</dbReference>
<dbReference type="PROSITE" id="PS00674">
    <property type="entry name" value="AAA"/>
    <property type="match status" value="1"/>
</dbReference>
<evidence type="ECO:0000256" key="3">
    <source>
        <dbReference type="ARBA" id="ARBA00022840"/>
    </source>
</evidence>
<feature type="compositionally biased region" description="Acidic residues" evidence="6">
    <location>
        <begin position="281"/>
        <end position="312"/>
    </location>
</feature>
<dbReference type="InterPro" id="IPR027417">
    <property type="entry name" value="P-loop_NTPase"/>
</dbReference>
<evidence type="ECO:0000256" key="2">
    <source>
        <dbReference type="ARBA" id="ARBA00022741"/>
    </source>
</evidence>
<dbReference type="Gene3D" id="1.20.920.10">
    <property type="entry name" value="Bromodomain-like"/>
    <property type="match status" value="1"/>
</dbReference>
<feature type="compositionally biased region" description="Low complexity" evidence="6">
    <location>
        <begin position="1330"/>
        <end position="1340"/>
    </location>
</feature>
<feature type="compositionally biased region" description="Low complexity" evidence="6">
    <location>
        <begin position="386"/>
        <end position="397"/>
    </location>
</feature>
<keyword evidence="2" id="KW-0547">Nucleotide-binding</keyword>
<evidence type="ECO:0000259" key="7">
    <source>
        <dbReference type="PROSITE" id="PS50014"/>
    </source>
</evidence>
<sequence>MVKTRHQEVTSSHFPNDFLTISSRRSRRSTGIEHHSDEYGSDGDGSDTTVMTFPKRRGVKRMADTSSSSSEDEEVQMAPMRTRRSKQSARGNDGDKNDYRVMNGDSGIRRSTRQRRMVYDTLNMSTLEKHLQSSGNTAEERHYHSFEKVTSARHEGIGSNQLFNGTPENNDNDNDDDNTEPEESGIDRHTPRTTRQSSKAETSSRDQRHDDSRSNMSEKEKRARKKHLIRELRMLDISNQNLDQDMYSRVKRERRSVVRNMYGIPVLEQRTGSTETSGGSESDDEGQEEEEEEENEEGEDDDDDDEEEEEEGNAQSQRKSYFLRTKKPPTNLFQIPLDERKSKKRDEYFRTETPPPGCHKQQPVSYRSPARKSNLSFKRKKHAIHSGSSTSSSSGSSSDDEQKFQRRKVKSMARARNRCLPMNFRPEDLTSNVILRDRVKIGSSLADVDPMKIDSSVTFESVGGLGKHVRALKEMVAFPLMYPEVFERFKISPPRGVLFYGPPGTGKTLVARALANECSHGDKRVAFFMRKGADCLSKWVGESERQLRLLFDQAYQLRPSIIFFDEIDGLAPVRSSRQDQIHSSIVSTLLALMDGLDGRGEIVIIGATNRIDSIDPALRRPGRFDREFLFPLPSEEARRSIIKIHTKNWNPPLSDAFLSEMAKHTVGYCGADVTALITEAALLALRRRYPQIYTSKEKLQLDVSSINISAKNFHDAMQVIVPTSQRSVVSPGRALSATIRPLLHNTLQRVMKLLHLSFPSVLSHASSVDMPQAEDCSGSVVDLFEEDSEDEGVSIFATAKPGCTFKNGPKLQSGSFCFTSSRFPPTHRPRLLLAGRLGDGHTSHLAPAVLHCMERVPVHRIDLQTLYGVSAKSAEESCTQIFREARCTCPSVIYLPQVEKWWDVISDTLRATFLTLLADLEPSAPVLLLATTDDEQQLQPEVRELFDMYRHEVVRMQDPNAVERHAFFSDLIIVQAAAAPPRRKNAAKRALEVLQVAPPPAPRTLTEVELKRVRQEEESTMRELRLFLRDILNKLARDRRFLIFTKPVDIEEVPDYMDVIRNPMDLQNMMSKIDTHRFQTVQEFMDDVNLIVTNALEYNPDRDPSDRLIRHRACMLRDTANAIIEAELDPEFERICERIIESRKSRGETPTKNAPNFYRVMPPNSTECAGDAYPTRYSRRVRGMDAADLEERQASSKKAVDATAAETKQERALLGVKTEPPAAVDDDAQATEPCTAQHRPATIGDKETRPQQQQQQQHQQHSTPVSRMRNVDYLAKRKRVNVWCRPKPRRSMRYSFLSGITYAARPRAASAAQHSSVKEDAEYAHDKAAEPTAAAAEVTTATDAATTAEEDAGGAAQEDQVSLKRYDKDNIFERMTAIEECPVSPGHLAVADPVTSPRPSLERSRSRSPGIECSGPVGSGGNIEAEESQEEEVVLMEMPRKAVQQGSPPQETCPSSSDPRKDTPVSIRVTRALASDPHILRAREILSEPTQPLIVDQDRLQALLESIVVATEHCNVESLERLHVVLGQCVYKHRKDHDKTILSEEMELELRRFAQHKRRASP</sequence>
<gene>
    <name evidence="9" type="primary">LOC106808790</name>
</gene>
<dbReference type="InterPro" id="IPR003959">
    <property type="entry name" value="ATPase_AAA_core"/>
</dbReference>
<evidence type="ECO:0000256" key="4">
    <source>
        <dbReference type="ARBA" id="ARBA00023117"/>
    </source>
</evidence>
<feature type="compositionally biased region" description="Low complexity" evidence="6">
    <location>
        <begin position="271"/>
        <end position="280"/>
    </location>
</feature>
<proteinExistence type="inferred from homology"/>
<feature type="region of interest" description="Disordered" evidence="6">
    <location>
        <begin position="1387"/>
        <end position="1463"/>
    </location>
</feature>
<dbReference type="PANTHER" id="PTHR23069">
    <property type="entry name" value="AAA DOMAIN-CONTAINING"/>
    <property type="match status" value="1"/>
</dbReference>
<organism evidence="8 9">
    <name type="scientific">Priapulus caudatus</name>
    <name type="common">Priapulid worm</name>
    <dbReference type="NCBI Taxonomy" id="37621"/>
    <lineage>
        <taxon>Eukaryota</taxon>
        <taxon>Metazoa</taxon>
        <taxon>Ecdysozoa</taxon>
        <taxon>Scalidophora</taxon>
        <taxon>Priapulida</taxon>
        <taxon>Priapulimorpha</taxon>
        <taxon>Priapulimorphida</taxon>
        <taxon>Priapulidae</taxon>
        <taxon>Priapulus</taxon>
    </lineage>
</organism>
<dbReference type="SUPFAM" id="SSF47370">
    <property type="entry name" value="Bromodomain"/>
    <property type="match status" value="1"/>
</dbReference>
<evidence type="ECO:0000256" key="1">
    <source>
        <dbReference type="ARBA" id="ARBA00006914"/>
    </source>
</evidence>
<dbReference type="InterPro" id="IPR003960">
    <property type="entry name" value="ATPase_AAA_CS"/>
</dbReference>
<feature type="compositionally biased region" description="Polar residues" evidence="6">
    <location>
        <begin position="1444"/>
        <end position="1457"/>
    </location>
</feature>
<feature type="region of interest" description="Disordered" evidence="6">
    <location>
        <begin position="1"/>
        <end position="116"/>
    </location>
</feature>
<dbReference type="PANTHER" id="PTHR23069:SF0">
    <property type="entry name" value="TAT-BINDING HOMOLOG 7"/>
    <property type="match status" value="1"/>
</dbReference>
<reference evidence="9" key="1">
    <citation type="submission" date="2025-08" db="UniProtKB">
        <authorList>
            <consortium name="RefSeq"/>
        </authorList>
    </citation>
    <scope>IDENTIFICATION</scope>
</reference>
<feature type="compositionally biased region" description="Basic and acidic residues" evidence="6">
    <location>
        <begin position="337"/>
        <end position="350"/>
    </location>
</feature>